<sequence>MDDRGHEHASHYQGKTVRNTSNQEVDATREGKDPPKEGFVSCSMAWCTQSIANGVLCSHGRDPNAHIESREPAPGSGHVSQSPVHQRKYSQDAQYITRFEDMNKGLSEEMDKEVDKRVQTS</sequence>
<feature type="region of interest" description="Disordered" evidence="1">
    <location>
        <begin position="59"/>
        <end position="121"/>
    </location>
</feature>
<dbReference type="RefSeq" id="XP_007401666.1">
    <property type="nucleotide sequence ID" value="XM_007401604.1"/>
</dbReference>
<dbReference type="Proteomes" id="UP000008370">
    <property type="component" value="Unassembled WGS sequence"/>
</dbReference>
<protein>
    <submittedName>
        <fullName evidence="2">Uncharacterized protein</fullName>
    </submittedName>
</protein>
<dbReference type="OrthoDB" id="10501765at2759"/>
<dbReference type="HOGENOM" id="CLU_2038865_0_0_1"/>
<keyword evidence="3" id="KW-1185">Reference proteome</keyword>
<reference evidence="2 3" key="1">
    <citation type="journal article" date="2012" name="BMC Genomics">
        <title>Comparative genomics of the white-rot fungi, Phanerochaete carnosa and P. chrysosporium, to elucidate the genetic basis of the distinct wood types they colonize.</title>
        <authorList>
            <person name="Suzuki H."/>
            <person name="MacDonald J."/>
            <person name="Syed K."/>
            <person name="Salamov A."/>
            <person name="Hori C."/>
            <person name="Aerts A."/>
            <person name="Henrissat B."/>
            <person name="Wiebenga A."/>
            <person name="vanKuyk P.A."/>
            <person name="Barry K."/>
            <person name="Lindquist E."/>
            <person name="LaButti K."/>
            <person name="Lapidus A."/>
            <person name="Lucas S."/>
            <person name="Coutinho P."/>
            <person name="Gong Y."/>
            <person name="Samejima M."/>
            <person name="Mahadevan R."/>
            <person name="Abou-Zaid M."/>
            <person name="de Vries R.P."/>
            <person name="Igarashi K."/>
            <person name="Yadav J.S."/>
            <person name="Grigoriev I.V."/>
            <person name="Master E.R."/>
        </authorList>
    </citation>
    <scope>NUCLEOTIDE SEQUENCE [LARGE SCALE GENOMIC DNA]</scope>
    <source>
        <strain evidence="2 3">HHB-10118-sp</strain>
    </source>
</reference>
<gene>
    <name evidence="2" type="ORF">PHACADRAFT_179012</name>
</gene>
<feature type="compositionally biased region" description="Basic and acidic residues" evidence="1">
    <location>
        <begin position="98"/>
        <end position="121"/>
    </location>
</feature>
<dbReference type="KEGG" id="pco:PHACADRAFT_179012"/>
<evidence type="ECO:0000313" key="3">
    <source>
        <dbReference type="Proteomes" id="UP000008370"/>
    </source>
</evidence>
<evidence type="ECO:0000313" key="2">
    <source>
        <dbReference type="EMBL" id="EKM49601.1"/>
    </source>
</evidence>
<dbReference type="AlphaFoldDB" id="K5UJ57"/>
<feature type="compositionally biased region" description="Basic and acidic residues" evidence="1">
    <location>
        <begin position="26"/>
        <end position="36"/>
    </location>
</feature>
<dbReference type="InParanoid" id="K5UJ57"/>
<dbReference type="GeneID" id="18909881"/>
<evidence type="ECO:0000256" key="1">
    <source>
        <dbReference type="SAM" id="MobiDB-lite"/>
    </source>
</evidence>
<name>K5UJ57_PHACS</name>
<dbReference type="EMBL" id="JH930480">
    <property type="protein sequence ID" value="EKM49601.1"/>
    <property type="molecule type" value="Genomic_DNA"/>
</dbReference>
<feature type="compositionally biased region" description="Basic and acidic residues" evidence="1">
    <location>
        <begin position="1"/>
        <end position="10"/>
    </location>
</feature>
<organism evidence="2 3">
    <name type="scientific">Phanerochaete carnosa (strain HHB-10118-sp)</name>
    <name type="common">White-rot fungus</name>
    <name type="synonym">Peniophora carnosa</name>
    <dbReference type="NCBI Taxonomy" id="650164"/>
    <lineage>
        <taxon>Eukaryota</taxon>
        <taxon>Fungi</taxon>
        <taxon>Dikarya</taxon>
        <taxon>Basidiomycota</taxon>
        <taxon>Agaricomycotina</taxon>
        <taxon>Agaricomycetes</taxon>
        <taxon>Polyporales</taxon>
        <taxon>Phanerochaetaceae</taxon>
        <taxon>Phanerochaete</taxon>
    </lineage>
</organism>
<feature type="compositionally biased region" description="Basic and acidic residues" evidence="1">
    <location>
        <begin position="59"/>
        <end position="71"/>
    </location>
</feature>
<feature type="compositionally biased region" description="Polar residues" evidence="1">
    <location>
        <begin position="16"/>
        <end position="25"/>
    </location>
</feature>
<proteinExistence type="predicted"/>
<feature type="region of interest" description="Disordered" evidence="1">
    <location>
        <begin position="1"/>
        <end position="37"/>
    </location>
</feature>
<accession>K5UJ57</accession>